<organism evidence="15 16">
    <name type="scientific">Candidatus Flavonifractor intestinigallinarum</name>
    <dbReference type="NCBI Taxonomy" id="2838586"/>
    <lineage>
        <taxon>Bacteria</taxon>
        <taxon>Bacillati</taxon>
        <taxon>Bacillota</taxon>
        <taxon>Clostridia</taxon>
        <taxon>Eubacteriales</taxon>
        <taxon>Oscillospiraceae</taxon>
        <taxon>Flavonifractor</taxon>
    </lineage>
</organism>
<sequence>MGALTGLLHHMDWLSMLLFVMSGVACLICLTVHELSHGLAAYKLGDPTAKLNGRLTLNPLSHVDWIGLFLLLAVGVGWAKPVPVDPRNFREPRKGMAITALAGPLSNFVLALVSLGIGSLLFHFGPANRPGAYLLLFLCQLSVLNVGLGLFNLIPIPPLDGSRVVEMFLPERAYRWVLRYERYLIVAVVLLAWMGFFGGPLYRAMAWVLQGMCEITQFPFSLIVYNFF</sequence>
<keyword evidence="5 15" id="KW-0645">Protease</keyword>
<feature type="transmembrane region" description="Helical" evidence="13">
    <location>
        <begin position="183"/>
        <end position="202"/>
    </location>
</feature>
<dbReference type="PANTHER" id="PTHR35864:SF1">
    <property type="entry name" value="ZINC METALLOPROTEASE YWHC-RELATED"/>
    <property type="match status" value="1"/>
</dbReference>
<evidence type="ECO:0000256" key="6">
    <source>
        <dbReference type="ARBA" id="ARBA00022692"/>
    </source>
</evidence>
<evidence type="ECO:0000259" key="14">
    <source>
        <dbReference type="Pfam" id="PF02163"/>
    </source>
</evidence>
<dbReference type="CDD" id="cd06158">
    <property type="entry name" value="S2P-M50_like_1"/>
    <property type="match status" value="1"/>
</dbReference>
<dbReference type="InterPro" id="IPR008915">
    <property type="entry name" value="Peptidase_M50"/>
</dbReference>
<dbReference type="GO" id="GO:0006508">
    <property type="term" value="P:proteolysis"/>
    <property type="evidence" value="ECO:0007669"/>
    <property type="project" value="UniProtKB-KW"/>
</dbReference>
<dbReference type="GO" id="GO:0046872">
    <property type="term" value="F:metal ion binding"/>
    <property type="evidence" value="ECO:0007669"/>
    <property type="project" value="UniProtKB-KW"/>
</dbReference>
<dbReference type="GO" id="GO:0008237">
    <property type="term" value="F:metallopeptidase activity"/>
    <property type="evidence" value="ECO:0007669"/>
    <property type="project" value="UniProtKB-KW"/>
</dbReference>
<dbReference type="PANTHER" id="PTHR35864">
    <property type="entry name" value="ZINC METALLOPROTEASE MJ0611-RELATED"/>
    <property type="match status" value="1"/>
</dbReference>
<keyword evidence="8" id="KW-0378">Hydrolase</keyword>
<keyword evidence="4" id="KW-1003">Cell membrane</keyword>
<feature type="domain" description="Peptidase M50" evidence="14">
    <location>
        <begin position="137"/>
        <end position="183"/>
    </location>
</feature>
<evidence type="ECO:0000256" key="2">
    <source>
        <dbReference type="ARBA" id="ARBA00004651"/>
    </source>
</evidence>
<keyword evidence="9" id="KW-0862">Zinc</keyword>
<evidence type="ECO:0000256" key="12">
    <source>
        <dbReference type="ARBA" id="ARBA00023136"/>
    </source>
</evidence>
<feature type="transmembrane region" description="Helical" evidence="13">
    <location>
        <begin position="98"/>
        <end position="122"/>
    </location>
</feature>
<gene>
    <name evidence="15" type="ORF">H9712_04875</name>
</gene>
<dbReference type="Proteomes" id="UP000823921">
    <property type="component" value="Unassembled WGS sequence"/>
</dbReference>
<evidence type="ECO:0000313" key="16">
    <source>
        <dbReference type="Proteomes" id="UP000823921"/>
    </source>
</evidence>
<evidence type="ECO:0000256" key="5">
    <source>
        <dbReference type="ARBA" id="ARBA00022670"/>
    </source>
</evidence>
<evidence type="ECO:0000256" key="7">
    <source>
        <dbReference type="ARBA" id="ARBA00022723"/>
    </source>
</evidence>
<dbReference type="InterPro" id="IPR044537">
    <property type="entry name" value="Rip2-like"/>
</dbReference>
<comment type="subcellular location">
    <subcellularLocation>
        <location evidence="2">Cell membrane</location>
        <topology evidence="2">Multi-pass membrane protein</topology>
    </subcellularLocation>
</comment>
<keyword evidence="10 13" id="KW-1133">Transmembrane helix</keyword>
<comment type="caution">
    <text evidence="15">The sequence shown here is derived from an EMBL/GenBank/DDBJ whole genome shotgun (WGS) entry which is preliminary data.</text>
</comment>
<name>A0A9D2MM89_9FIRM</name>
<keyword evidence="6 13" id="KW-0812">Transmembrane</keyword>
<keyword evidence="12 13" id="KW-0472">Membrane</keyword>
<evidence type="ECO:0000256" key="13">
    <source>
        <dbReference type="SAM" id="Phobius"/>
    </source>
</evidence>
<feature type="transmembrane region" description="Helical" evidence="13">
    <location>
        <begin position="55"/>
        <end position="78"/>
    </location>
</feature>
<feature type="transmembrane region" description="Helical" evidence="13">
    <location>
        <begin position="13"/>
        <end position="35"/>
    </location>
</feature>
<dbReference type="AlphaFoldDB" id="A0A9D2MM89"/>
<evidence type="ECO:0000313" key="15">
    <source>
        <dbReference type="EMBL" id="HJB80296.1"/>
    </source>
</evidence>
<reference evidence="15" key="1">
    <citation type="journal article" date="2021" name="PeerJ">
        <title>Extensive microbial diversity within the chicken gut microbiome revealed by metagenomics and culture.</title>
        <authorList>
            <person name="Gilroy R."/>
            <person name="Ravi A."/>
            <person name="Getino M."/>
            <person name="Pursley I."/>
            <person name="Horton D.L."/>
            <person name="Alikhan N.F."/>
            <person name="Baker D."/>
            <person name="Gharbi K."/>
            <person name="Hall N."/>
            <person name="Watson M."/>
            <person name="Adriaenssens E.M."/>
            <person name="Foster-Nyarko E."/>
            <person name="Jarju S."/>
            <person name="Secka A."/>
            <person name="Antonio M."/>
            <person name="Oren A."/>
            <person name="Chaudhuri R.R."/>
            <person name="La Ragione R."/>
            <person name="Hildebrand F."/>
            <person name="Pallen M.J."/>
        </authorList>
    </citation>
    <scope>NUCLEOTIDE SEQUENCE</scope>
    <source>
        <strain evidence="15">CHK192-8294</strain>
    </source>
</reference>
<keyword evidence="11" id="KW-0482">Metalloprotease</keyword>
<keyword evidence="7" id="KW-0479">Metal-binding</keyword>
<accession>A0A9D2MM89</accession>
<evidence type="ECO:0000256" key="1">
    <source>
        <dbReference type="ARBA" id="ARBA00001947"/>
    </source>
</evidence>
<evidence type="ECO:0000256" key="4">
    <source>
        <dbReference type="ARBA" id="ARBA00022475"/>
    </source>
</evidence>
<proteinExistence type="inferred from homology"/>
<evidence type="ECO:0000256" key="8">
    <source>
        <dbReference type="ARBA" id="ARBA00022801"/>
    </source>
</evidence>
<evidence type="ECO:0000256" key="11">
    <source>
        <dbReference type="ARBA" id="ARBA00023049"/>
    </source>
</evidence>
<evidence type="ECO:0000256" key="9">
    <source>
        <dbReference type="ARBA" id="ARBA00022833"/>
    </source>
</evidence>
<dbReference type="Pfam" id="PF02163">
    <property type="entry name" value="Peptidase_M50"/>
    <property type="match status" value="1"/>
</dbReference>
<dbReference type="EMBL" id="DWXO01000049">
    <property type="protein sequence ID" value="HJB80296.1"/>
    <property type="molecule type" value="Genomic_DNA"/>
</dbReference>
<comment type="cofactor">
    <cofactor evidence="1">
        <name>Zn(2+)</name>
        <dbReference type="ChEBI" id="CHEBI:29105"/>
    </cofactor>
</comment>
<feature type="transmembrane region" description="Helical" evidence="13">
    <location>
        <begin position="134"/>
        <end position="154"/>
    </location>
</feature>
<evidence type="ECO:0000256" key="10">
    <source>
        <dbReference type="ARBA" id="ARBA00022989"/>
    </source>
</evidence>
<protein>
    <submittedName>
        <fullName evidence="15">Site-2 protease family protein</fullName>
    </submittedName>
</protein>
<evidence type="ECO:0000256" key="3">
    <source>
        <dbReference type="ARBA" id="ARBA00007931"/>
    </source>
</evidence>
<dbReference type="GO" id="GO:0005886">
    <property type="term" value="C:plasma membrane"/>
    <property type="evidence" value="ECO:0007669"/>
    <property type="project" value="UniProtKB-SubCell"/>
</dbReference>
<comment type="similarity">
    <text evidence="3">Belongs to the peptidase M50B family.</text>
</comment>
<dbReference type="InterPro" id="IPR052348">
    <property type="entry name" value="Metallopeptidase_M50B"/>
</dbReference>
<reference evidence="15" key="2">
    <citation type="submission" date="2021-04" db="EMBL/GenBank/DDBJ databases">
        <authorList>
            <person name="Gilroy R."/>
        </authorList>
    </citation>
    <scope>NUCLEOTIDE SEQUENCE</scope>
    <source>
        <strain evidence="15">CHK192-8294</strain>
    </source>
</reference>